<dbReference type="SUPFAM" id="SSF54160">
    <property type="entry name" value="Chromo domain-like"/>
    <property type="match status" value="1"/>
</dbReference>
<reference evidence="4" key="1">
    <citation type="submission" date="2023-04" db="EMBL/GenBank/DDBJ databases">
        <title>Phytophthora fragariaefolia NBRC 109709.</title>
        <authorList>
            <person name="Ichikawa N."/>
            <person name="Sato H."/>
            <person name="Tonouchi N."/>
        </authorList>
    </citation>
    <scope>NUCLEOTIDE SEQUENCE</scope>
    <source>
        <strain evidence="4">NBRC 109709</strain>
    </source>
</reference>
<evidence type="ECO:0000259" key="2">
    <source>
        <dbReference type="PROSITE" id="PS50013"/>
    </source>
</evidence>
<feature type="domain" description="Chromo" evidence="2">
    <location>
        <begin position="550"/>
        <end position="612"/>
    </location>
</feature>
<evidence type="ECO:0000256" key="1">
    <source>
        <dbReference type="SAM" id="MobiDB-lite"/>
    </source>
</evidence>
<dbReference type="Gene3D" id="3.30.420.10">
    <property type="entry name" value="Ribonuclease H-like superfamily/Ribonuclease H"/>
    <property type="match status" value="1"/>
</dbReference>
<dbReference type="AlphaFoldDB" id="A0A9W6WX98"/>
<feature type="region of interest" description="Disordered" evidence="1">
    <location>
        <begin position="71"/>
        <end position="92"/>
    </location>
</feature>
<dbReference type="PROSITE" id="PS50013">
    <property type="entry name" value="CHROMO_2"/>
    <property type="match status" value="1"/>
</dbReference>
<dbReference type="CDD" id="cd00024">
    <property type="entry name" value="CD_CSD"/>
    <property type="match status" value="1"/>
</dbReference>
<dbReference type="PANTHER" id="PTHR37984:SF5">
    <property type="entry name" value="PROTEIN NYNRIN-LIKE"/>
    <property type="match status" value="1"/>
</dbReference>
<dbReference type="SMART" id="SM00298">
    <property type="entry name" value="CHROMO"/>
    <property type="match status" value="1"/>
</dbReference>
<sequence>MSQADYLDQKVSKYGLRANPKNLESLTALEFPRTLKGLQSVLGGLNYYHRFLPDFAVYVATLYELTECGPGKDRSAKTPITDHSGPNFDGVPGEKLHVLSGDGSAKTKREGGAFSAVIWGLPEWEIAQAASGRCQLSHDRPRPRPPPPASNASPGCLSGASRRLDRVRVAQDEELWIANLKRYLRGDLGSLSRREAKDCREIAPQYEEGESGLLYYRTKGDEAAEDRDTILTLVVPETLRDDILHHYHASLERGHQRINASDDISTGQGSSRASNTMSESYRAARVGRLVHRLLYHESELVTKRADGGRCEEAVFRRFGASEAIQHDREPGFMVSFFKAFSKMMGQRQRATLTYRPLVNGAAERMAQTVVRAVKMYITDIDQRDWDEYAERLTFALNTSYDRTRDETPFYLVHGWDARSTLEATLPGRPEHVTSGCGGSTLANEDPATLQKRHYKMARTQAHESAQEAVAERARRQNEDSRSRLASRCGYGRHALPAIPDRPHLKAKSRPGIPVTTMVQLTILADERFDFDEELLPDDSWNAQELEDDGFEIEEILDMREGCATRYGRTRREFKVRWKGYPDHTWVDETALNCGGLLYDFLRQRTRRNRFGAMQSHENAVDGPVSEGRTA</sequence>
<dbReference type="Gene3D" id="3.30.70.270">
    <property type="match status" value="1"/>
</dbReference>
<feature type="region of interest" description="Disordered" evidence="1">
    <location>
        <begin position="258"/>
        <end position="278"/>
    </location>
</feature>
<dbReference type="InterPro" id="IPR000953">
    <property type="entry name" value="Chromo/chromo_shadow_dom"/>
</dbReference>
<gene>
    <name evidence="4" type="ORF">Pfra01_000271900</name>
</gene>
<accession>A0A9W6WX98</accession>
<dbReference type="Gene3D" id="2.40.50.40">
    <property type="match status" value="1"/>
</dbReference>
<evidence type="ECO:0000313" key="4">
    <source>
        <dbReference type="EMBL" id="GMF21124.1"/>
    </source>
</evidence>
<dbReference type="InterPro" id="IPR036397">
    <property type="entry name" value="RNaseH_sf"/>
</dbReference>
<organism evidence="4 5">
    <name type="scientific">Phytophthora fragariaefolia</name>
    <dbReference type="NCBI Taxonomy" id="1490495"/>
    <lineage>
        <taxon>Eukaryota</taxon>
        <taxon>Sar</taxon>
        <taxon>Stramenopiles</taxon>
        <taxon>Oomycota</taxon>
        <taxon>Peronosporomycetes</taxon>
        <taxon>Peronosporales</taxon>
        <taxon>Peronosporaceae</taxon>
        <taxon>Phytophthora</taxon>
    </lineage>
</organism>
<dbReference type="InterPro" id="IPR043502">
    <property type="entry name" value="DNA/RNA_pol_sf"/>
</dbReference>
<dbReference type="InterPro" id="IPR043128">
    <property type="entry name" value="Rev_trsase/Diguanyl_cyclase"/>
</dbReference>
<keyword evidence="5" id="KW-1185">Reference proteome</keyword>
<dbReference type="GO" id="GO:0015074">
    <property type="term" value="P:DNA integration"/>
    <property type="evidence" value="ECO:0007669"/>
    <property type="project" value="InterPro"/>
</dbReference>
<dbReference type="InterPro" id="IPR050951">
    <property type="entry name" value="Retrovirus_Pol_polyprotein"/>
</dbReference>
<dbReference type="EMBL" id="BSXT01000217">
    <property type="protein sequence ID" value="GMF21124.1"/>
    <property type="molecule type" value="Genomic_DNA"/>
</dbReference>
<dbReference type="InterPro" id="IPR016197">
    <property type="entry name" value="Chromo-like_dom_sf"/>
</dbReference>
<feature type="region of interest" description="Disordered" evidence="1">
    <location>
        <begin position="132"/>
        <end position="158"/>
    </location>
</feature>
<dbReference type="SUPFAM" id="SSF53098">
    <property type="entry name" value="Ribonuclease H-like"/>
    <property type="match status" value="1"/>
</dbReference>
<dbReference type="PROSITE" id="PS50994">
    <property type="entry name" value="INTEGRASE"/>
    <property type="match status" value="1"/>
</dbReference>
<protein>
    <submittedName>
        <fullName evidence="4">Unnamed protein product</fullName>
    </submittedName>
</protein>
<comment type="caution">
    <text evidence="4">The sequence shown here is derived from an EMBL/GenBank/DDBJ whole genome shotgun (WGS) entry which is preliminary data.</text>
</comment>
<dbReference type="Proteomes" id="UP001165121">
    <property type="component" value="Unassembled WGS sequence"/>
</dbReference>
<dbReference type="InterPro" id="IPR001584">
    <property type="entry name" value="Integrase_cat-core"/>
</dbReference>
<dbReference type="SUPFAM" id="SSF56672">
    <property type="entry name" value="DNA/RNA polymerases"/>
    <property type="match status" value="1"/>
</dbReference>
<feature type="domain" description="Integrase catalytic" evidence="3">
    <location>
        <begin position="232"/>
        <end position="416"/>
    </location>
</feature>
<proteinExistence type="predicted"/>
<dbReference type="GO" id="GO:0003676">
    <property type="term" value="F:nucleic acid binding"/>
    <property type="evidence" value="ECO:0007669"/>
    <property type="project" value="InterPro"/>
</dbReference>
<evidence type="ECO:0000259" key="3">
    <source>
        <dbReference type="PROSITE" id="PS50994"/>
    </source>
</evidence>
<dbReference type="PANTHER" id="PTHR37984">
    <property type="entry name" value="PROTEIN CBG26694"/>
    <property type="match status" value="1"/>
</dbReference>
<name>A0A9W6WX98_9STRA</name>
<evidence type="ECO:0000313" key="5">
    <source>
        <dbReference type="Proteomes" id="UP001165121"/>
    </source>
</evidence>
<dbReference type="InterPro" id="IPR012337">
    <property type="entry name" value="RNaseH-like_sf"/>
</dbReference>